<dbReference type="GO" id="GO:0005524">
    <property type="term" value="F:ATP binding"/>
    <property type="evidence" value="ECO:0007669"/>
    <property type="project" value="UniProtKB-KW"/>
</dbReference>
<dbReference type="Pfam" id="PF13638">
    <property type="entry name" value="PIN_4"/>
    <property type="match status" value="1"/>
</dbReference>
<sequence length="466" mass="50517">MRLLVTDLLPRSSAATDGEVISPARTCVVLDTSALIADPECVFTFPDADAVIPLVVIEELDQHKTRLDDVGRAAREVIRTIEDLRVGNGGDIRQPVAVPGGGTVRIETNGLHLDQVEAKGLDPHKPDNRILAAALGQAEQRPVRVVSNDAALRIKAAQLGLDAEEHHRLLGRRDDERPVGWITAEVSSELIDDVFASPHGVAVDALIGTEAMLDDAVGTNEFAVLRSGSQSVLVRRQGDRLIGLTRPAEAWGLRPRSKEQHFALDLLLDPSVRVVALDGIAGTGKTLLALAAGLEQVMERGLYDKVAVYRPVVPVGRAELGFLPGGLEEKLDPWMTAVTDALVALTERRSHADARTLLEEMTERDKLSMEAVTYLRGRSLQGTYILVDEAQNLEPPTLKTILTRVSEGTKVVFTGDTSQIDAPYLSERNNAIAVLIDAFEGEDVFGHVRLAHCERSEVANLAAMRL</sequence>
<comment type="similarity">
    <text evidence="7">In the N-terminal section; belongs to the PINc/VapC protein family.</text>
</comment>
<evidence type="ECO:0000256" key="1">
    <source>
        <dbReference type="ARBA" id="ARBA00022722"/>
    </source>
</evidence>
<keyword evidence="5" id="KW-0067">ATP-binding</keyword>
<dbReference type="InterPro" id="IPR051451">
    <property type="entry name" value="PhoH2-like"/>
</dbReference>
<dbReference type="SUPFAM" id="SSF88723">
    <property type="entry name" value="PIN domain-like"/>
    <property type="match status" value="1"/>
</dbReference>
<dbReference type="GO" id="GO:0046872">
    <property type="term" value="F:metal ion binding"/>
    <property type="evidence" value="ECO:0007669"/>
    <property type="project" value="UniProtKB-KW"/>
</dbReference>
<feature type="domain" description="PIN" evidence="8">
    <location>
        <begin position="26"/>
        <end position="154"/>
    </location>
</feature>
<keyword evidence="1" id="KW-0540">Nuclease</keyword>
<dbReference type="PANTHER" id="PTHR30473">
    <property type="entry name" value="PROTEIN PHOH"/>
    <property type="match status" value="1"/>
</dbReference>
<dbReference type="InterPro" id="IPR003714">
    <property type="entry name" value="PhoH"/>
</dbReference>
<keyword evidence="6" id="KW-0460">Magnesium</keyword>
<dbReference type="GO" id="GO:0004518">
    <property type="term" value="F:nuclease activity"/>
    <property type="evidence" value="ECO:0007669"/>
    <property type="project" value="UniProtKB-KW"/>
</dbReference>
<dbReference type="Proteomes" id="UP000334019">
    <property type="component" value="Chromosome"/>
</dbReference>
<name>A0A5Q2RD07_9ACTN</name>
<dbReference type="AlphaFoldDB" id="A0A5Q2RD07"/>
<organism evidence="9 10">
    <name type="scientific">Actinomarinicola tropica</name>
    <dbReference type="NCBI Taxonomy" id="2789776"/>
    <lineage>
        <taxon>Bacteria</taxon>
        <taxon>Bacillati</taxon>
        <taxon>Actinomycetota</taxon>
        <taxon>Acidimicrobiia</taxon>
        <taxon>Acidimicrobiales</taxon>
        <taxon>Iamiaceae</taxon>
        <taxon>Actinomarinicola</taxon>
    </lineage>
</organism>
<evidence type="ECO:0000256" key="7">
    <source>
        <dbReference type="ARBA" id="ARBA00046345"/>
    </source>
</evidence>
<dbReference type="CDD" id="cd09883">
    <property type="entry name" value="PIN_VapC_PhoHL-ATPase"/>
    <property type="match status" value="1"/>
</dbReference>
<gene>
    <name evidence="9" type="ORF">GH723_06225</name>
</gene>
<dbReference type="InterPro" id="IPR029060">
    <property type="entry name" value="PIN-like_dom_sf"/>
</dbReference>
<keyword evidence="3" id="KW-0547">Nucleotide-binding</keyword>
<evidence type="ECO:0000256" key="5">
    <source>
        <dbReference type="ARBA" id="ARBA00022840"/>
    </source>
</evidence>
<dbReference type="GO" id="GO:0016787">
    <property type="term" value="F:hydrolase activity"/>
    <property type="evidence" value="ECO:0007669"/>
    <property type="project" value="UniProtKB-KW"/>
</dbReference>
<keyword evidence="10" id="KW-1185">Reference proteome</keyword>
<dbReference type="KEGG" id="atq:GH723_06225"/>
<evidence type="ECO:0000259" key="8">
    <source>
        <dbReference type="SMART" id="SM00670"/>
    </source>
</evidence>
<dbReference type="InterPro" id="IPR002716">
    <property type="entry name" value="PIN_dom"/>
</dbReference>
<dbReference type="SMART" id="SM00670">
    <property type="entry name" value="PINc"/>
    <property type="match status" value="1"/>
</dbReference>
<keyword evidence="4" id="KW-0378">Hydrolase</keyword>
<dbReference type="Gene3D" id="3.40.50.1010">
    <property type="entry name" value="5'-nuclease"/>
    <property type="match status" value="1"/>
</dbReference>
<evidence type="ECO:0000313" key="9">
    <source>
        <dbReference type="EMBL" id="QGG94738.1"/>
    </source>
</evidence>
<dbReference type="Gene3D" id="3.40.50.300">
    <property type="entry name" value="P-loop containing nucleotide triphosphate hydrolases"/>
    <property type="match status" value="1"/>
</dbReference>
<dbReference type="PANTHER" id="PTHR30473:SF2">
    <property type="entry name" value="PIN DOMAIN-CONTAINING PROTEIN"/>
    <property type="match status" value="1"/>
</dbReference>
<dbReference type="Pfam" id="PF02562">
    <property type="entry name" value="PhoH"/>
    <property type="match status" value="1"/>
</dbReference>
<keyword evidence="2" id="KW-0479">Metal-binding</keyword>
<evidence type="ECO:0000256" key="4">
    <source>
        <dbReference type="ARBA" id="ARBA00022801"/>
    </source>
</evidence>
<accession>A0A5Q2RD07</accession>
<evidence type="ECO:0000256" key="6">
    <source>
        <dbReference type="ARBA" id="ARBA00022842"/>
    </source>
</evidence>
<evidence type="ECO:0000256" key="3">
    <source>
        <dbReference type="ARBA" id="ARBA00022741"/>
    </source>
</evidence>
<dbReference type="EMBL" id="CP045851">
    <property type="protein sequence ID" value="QGG94738.1"/>
    <property type="molecule type" value="Genomic_DNA"/>
</dbReference>
<evidence type="ECO:0000256" key="2">
    <source>
        <dbReference type="ARBA" id="ARBA00022723"/>
    </source>
</evidence>
<dbReference type="SUPFAM" id="SSF52540">
    <property type="entry name" value="P-loop containing nucleoside triphosphate hydrolases"/>
    <property type="match status" value="1"/>
</dbReference>
<proteinExistence type="inferred from homology"/>
<dbReference type="InterPro" id="IPR027417">
    <property type="entry name" value="P-loop_NTPase"/>
</dbReference>
<evidence type="ECO:0000313" key="10">
    <source>
        <dbReference type="Proteomes" id="UP000334019"/>
    </source>
</evidence>
<reference evidence="9 10" key="1">
    <citation type="submission" date="2019-11" db="EMBL/GenBank/DDBJ databases">
        <authorList>
            <person name="He Y."/>
        </authorList>
    </citation>
    <scope>NUCLEOTIDE SEQUENCE [LARGE SCALE GENOMIC DNA]</scope>
    <source>
        <strain evidence="9 10">SCSIO 58843</strain>
    </source>
</reference>
<protein>
    <submittedName>
        <fullName evidence="9">AAA family ATPase</fullName>
    </submittedName>
</protein>
<dbReference type="GO" id="GO:0005829">
    <property type="term" value="C:cytosol"/>
    <property type="evidence" value="ECO:0007669"/>
    <property type="project" value="TreeGrafter"/>
</dbReference>